<dbReference type="EMBL" id="BSPC01000069">
    <property type="protein sequence ID" value="GLS23074.1"/>
    <property type="molecule type" value="Genomic_DNA"/>
</dbReference>
<evidence type="ECO:0000256" key="5">
    <source>
        <dbReference type="ARBA" id="ARBA00022764"/>
    </source>
</evidence>
<evidence type="ECO:0000313" key="8">
    <source>
        <dbReference type="Proteomes" id="UP001156882"/>
    </source>
</evidence>
<feature type="chain" id="PRO_5045872152" evidence="6">
    <location>
        <begin position="27"/>
        <end position="417"/>
    </location>
</feature>
<proteinExistence type="inferred from homology"/>
<keyword evidence="3" id="KW-0813">Transport</keyword>
<dbReference type="Pfam" id="PF01547">
    <property type="entry name" value="SBP_bac_1"/>
    <property type="match status" value="1"/>
</dbReference>
<dbReference type="SUPFAM" id="SSF53850">
    <property type="entry name" value="Periplasmic binding protein-like II"/>
    <property type="match status" value="1"/>
</dbReference>
<dbReference type="InterPro" id="IPR006059">
    <property type="entry name" value="SBP"/>
</dbReference>
<gene>
    <name evidence="7" type="ORF">GCM10007874_60940</name>
</gene>
<dbReference type="PANTHER" id="PTHR43649:SF34">
    <property type="entry name" value="ABC TRANSPORTER PERIPLASMIC-BINDING PROTEIN YCJN-RELATED"/>
    <property type="match status" value="1"/>
</dbReference>
<evidence type="ECO:0000256" key="1">
    <source>
        <dbReference type="ARBA" id="ARBA00004418"/>
    </source>
</evidence>
<evidence type="ECO:0000256" key="6">
    <source>
        <dbReference type="SAM" id="SignalP"/>
    </source>
</evidence>
<organism evidence="7 8">
    <name type="scientific">Labrys miyagiensis</name>
    <dbReference type="NCBI Taxonomy" id="346912"/>
    <lineage>
        <taxon>Bacteria</taxon>
        <taxon>Pseudomonadati</taxon>
        <taxon>Pseudomonadota</taxon>
        <taxon>Alphaproteobacteria</taxon>
        <taxon>Hyphomicrobiales</taxon>
        <taxon>Xanthobacteraceae</taxon>
        <taxon>Labrys</taxon>
    </lineage>
</organism>
<sequence length="417" mass="45282">MGMIRKSAFAVMGAALTLALAGAAQAQTTLNALFQAQAGYSESDVRAMTDAYLKMHPDVQIKLEFVPYESLHDKITLAAGSGQGYDVVLFDVIWPAEFAENKILLDVTDRIDAKERDAVETGAWTSTQYKGRDFGMPWSADSKYLFYNKDMLAKAGITELPKSWDDVMKDAAIIKQKGIAEYPIVWSWSQNEAAICDYALLMQAFGGKWTDDAGKPAFQTGGGLEALKFMQKSVKDGLTNPNSTQYLEEDVRGVFSSGKAAFALNWSYMYDLAQNSTKDSQITGKVGVMAPPGVPGISTIATVNGAQGLGIPANTKNADAAWSYIQYLTSPEVETKYSGSSPPIWKTYFKDAIAKNPPNVDLIKAQDASFNALFNRPSVPDYQQFSARLQQALQQALLGQATPEDALKSAAADLSSK</sequence>
<evidence type="ECO:0000313" key="7">
    <source>
        <dbReference type="EMBL" id="GLS23074.1"/>
    </source>
</evidence>
<comment type="caution">
    <text evidence="7">The sequence shown here is derived from an EMBL/GenBank/DDBJ whole genome shotgun (WGS) entry which is preliminary data.</text>
</comment>
<comment type="similarity">
    <text evidence="2">Belongs to the bacterial solute-binding protein 1 family.</text>
</comment>
<protein>
    <submittedName>
        <fullName evidence="7">ABC transporter substrate-binding protein</fullName>
    </submittedName>
</protein>
<feature type="signal peptide" evidence="6">
    <location>
        <begin position="1"/>
        <end position="26"/>
    </location>
</feature>
<dbReference type="Gene3D" id="3.40.190.10">
    <property type="entry name" value="Periplasmic binding protein-like II"/>
    <property type="match status" value="2"/>
</dbReference>
<evidence type="ECO:0000256" key="2">
    <source>
        <dbReference type="ARBA" id="ARBA00008520"/>
    </source>
</evidence>
<comment type="subcellular location">
    <subcellularLocation>
        <location evidence="1">Periplasm</location>
    </subcellularLocation>
</comment>
<dbReference type="PANTHER" id="PTHR43649">
    <property type="entry name" value="ARABINOSE-BINDING PROTEIN-RELATED"/>
    <property type="match status" value="1"/>
</dbReference>
<evidence type="ECO:0000256" key="3">
    <source>
        <dbReference type="ARBA" id="ARBA00022448"/>
    </source>
</evidence>
<keyword evidence="8" id="KW-1185">Reference proteome</keyword>
<evidence type="ECO:0000256" key="4">
    <source>
        <dbReference type="ARBA" id="ARBA00022729"/>
    </source>
</evidence>
<keyword evidence="5" id="KW-0574">Periplasm</keyword>
<dbReference type="Proteomes" id="UP001156882">
    <property type="component" value="Unassembled WGS sequence"/>
</dbReference>
<name>A0ABQ6CTM1_9HYPH</name>
<accession>A0ABQ6CTM1</accession>
<keyword evidence="4 6" id="KW-0732">Signal</keyword>
<reference evidence="8" key="1">
    <citation type="journal article" date="2019" name="Int. J. Syst. Evol. Microbiol.">
        <title>The Global Catalogue of Microorganisms (GCM) 10K type strain sequencing project: providing services to taxonomists for standard genome sequencing and annotation.</title>
        <authorList>
            <consortium name="The Broad Institute Genomics Platform"/>
            <consortium name="The Broad Institute Genome Sequencing Center for Infectious Disease"/>
            <person name="Wu L."/>
            <person name="Ma J."/>
        </authorList>
    </citation>
    <scope>NUCLEOTIDE SEQUENCE [LARGE SCALE GENOMIC DNA]</scope>
    <source>
        <strain evidence="8">NBRC 101365</strain>
    </source>
</reference>
<dbReference type="InterPro" id="IPR050490">
    <property type="entry name" value="Bact_solute-bd_prot1"/>
</dbReference>